<dbReference type="AlphaFoldDB" id="K7Z8N9"/>
<dbReference type="Proteomes" id="UP000010074">
    <property type="component" value="Chromosome"/>
</dbReference>
<dbReference type="GO" id="GO:0030572">
    <property type="term" value="F:phosphatidyltransferase activity"/>
    <property type="evidence" value="ECO:0007669"/>
    <property type="project" value="UniProtKB-ARBA"/>
</dbReference>
<name>K7Z8N9_BDEBC</name>
<sequence>MPKRCISFTKIQRRVMKFRQLSTIFSICLLLSCQSIKRTPNGAQSVDDAILKVLDIDSALAELWNRNWLHIQHRDVFSINFKRDAAIEDLNFGEHLLKQRSYYAEKANNLTGSYGTTHLSPIYLHNKEEVLSITEQNSYRIGSAEAGSPFPLEHNLFRSYTLRLENKLPQSKKGFSGEPKVSKPLKARLECDGDISYRSGFLFLTDTTSRSVEFNWSNKNDSGHLYRYSFSPEVTKCKFLFYDPEQTNTWSHEINLISIKLLSPQYYKIATQIETCSLPSNNDLSGPERVFYDADYRYVTCPQPAAQIMPLKETYDSINEKVKALTGSSLSKEDFLKNNPEAHLDFSKAPNLDIIWISSLNFSADFHGLILARALRYHALKGTQIRVIVPDYGFALAQKDRAILESLAVNTHNVKIQYYSYTPSNNDDGDLLDQFHRVNHIKLLIGHSSTTPSANFVFTGGRNIRDSYLFRERPNYARFLRLTNYAGGEAPYVFYEDFEIKITGSEYVESVLSQTLAFWHRSIKGDGYHSTAIPTRSEDATQRTDLAVRHILSVPYFDNFQLEKIYVDLINSSSKEILITTPYFRPTNAISQALSKANTRGVKIKLLTSINLGGDGTPKIAEDVSKDGLNRHLNEMDILLWQIPKSIMHAKILVIDNELSFISSINLNHRSFIHDTEAGTLILSKKTATEIRSLTLDLMKKSKKMTEQQRVSWINSILLGWGESYF</sequence>
<dbReference type="KEGG" id="bbat:Bdt_1119"/>
<dbReference type="PATRIC" id="fig|1069642.3.peg.1105"/>
<dbReference type="SMART" id="SM00155">
    <property type="entry name" value="PLDc"/>
    <property type="match status" value="2"/>
</dbReference>
<dbReference type="SUPFAM" id="SSF56024">
    <property type="entry name" value="Phospholipase D/nuclease"/>
    <property type="match status" value="2"/>
</dbReference>
<gene>
    <name evidence="2" type="ORF">Bdt_1119</name>
</gene>
<organism evidence="2 3">
    <name type="scientific">Bdellovibrio bacteriovorus str. Tiberius</name>
    <dbReference type="NCBI Taxonomy" id="1069642"/>
    <lineage>
        <taxon>Bacteria</taxon>
        <taxon>Pseudomonadati</taxon>
        <taxon>Bdellovibrionota</taxon>
        <taxon>Bdellovibrionia</taxon>
        <taxon>Bdellovibrionales</taxon>
        <taxon>Pseudobdellovibrionaceae</taxon>
        <taxon>Bdellovibrio</taxon>
    </lineage>
</organism>
<protein>
    <recommendedName>
        <fullName evidence="1">PLD phosphodiesterase domain-containing protein</fullName>
    </recommendedName>
</protein>
<evidence type="ECO:0000313" key="3">
    <source>
        <dbReference type="Proteomes" id="UP000010074"/>
    </source>
</evidence>
<dbReference type="HOGENOM" id="CLU_381158_0_0_7"/>
<dbReference type="Pfam" id="PF13091">
    <property type="entry name" value="PLDc_2"/>
    <property type="match status" value="1"/>
</dbReference>
<evidence type="ECO:0000313" key="2">
    <source>
        <dbReference type="EMBL" id="AFY00819.1"/>
    </source>
</evidence>
<evidence type="ECO:0000259" key="1">
    <source>
        <dbReference type="PROSITE" id="PS50035"/>
    </source>
</evidence>
<dbReference type="GO" id="GO:0032049">
    <property type="term" value="P:cardiolipin biosynthetic process"/>
    <property type="evidence" value="ECO:0007669"/>
    <property type="project" value="UniProtKB-ARBA"/>
</dbReference>
<reference evidence="2 3" key="1">
    <citation type="journal article" date="2012" name="BMC Genomics">
        <title>Genome analysis of a simultaneously predatory and prey-independent, novel Bdellovibrio bacteriovorus from the River Tiber, supports in silico predictions of both ancient and recent lateral gene transfer from diverse bacteria.</title>
        <authorList>
            <person name="Hobley L."/>
            <person name="Lerner T.R."/>
            <person name="Williams L.E."/>
            <person name="Lambert C."/>
            <person name="Till R."/>
            <person name="Milner D.S."/>
            <person name="Basford S.M."/>
            <person name="Capeness M.J."/>
            <person name="Fenton A.K."/>
            <person name="Atterbury R.J."/>
            <person name="Harris M.A."/>
            <person name="Sockett R.E."/>
        </authorList>
    </citation>
    <scope>NUCLEOTIDE SEQUENCE [LARGE SCALE GENOMIC DNA]</scope>
    <source>
        <strain evidence="2 3">Tiberius</strain>
    </source>
</reference>
<dbReference type="PROSITE" id="PS50035">
    <property type="entry name" value="PLD"/>
    <property type="match status" value="1"/>
</dbReference>
<accession>K7Z8N9</accession>
<dbReference type="PANTHER" id="PTHR21248">
    <property type="entry name" value="CARDIOLIPIN SYNTHASE"/>
    <property type="match status" value="1"/>
</dbReference>
<dbReference type="InterPro" id="IPR025202">
    <property type="entry name" value="PLD-like_dom"/>
</dbReference>
<dbReference type="PANTHER" id="PTHR21248:SF12">
    <property type="entry name" value="CARDIOLIPIN SYNTHASE C"/>
    <property type="match status" value="1"/>
</dbReference>
<dbReference type="STRING" id="1069642.Bdt_1119"/>
<feature type="domain" description="PLD phosphodiesterase" evidence="1">
    <location>
        <begin position="644"/>
        <end position="671"/>
    </location>
</feature>
<dbReference type="EMBL" id="CP002930">
    <property type="protein sequence ID" value="AFY00819.1"/>
    <property type="molecule type" value="Genomic_DNA"/>
</dbReference>
<dbReference type="InterPro" id="IPR001736">
    <property type="entry name" value="PLipase_D/transphosphatidylase"/>
</dbReference>
<dbReference type="PROSITE" id="PS51257">
    <property type="entry name" value="PROKAR_LIPOPROTEIN"/>
    <property type="match status" value="1"/>
</dbReference>
<proteinExistence type="predicted"/>
<dbReference type="Gene3D" id="3.30.870.10">
    <property type="entry name" value="Endonuclease Chain A"/>
    <property type="match status" value="2"/>
</dbReference>